<dbReference type="Proteomes" id="UP000652477">
    <property type="component" value="Unassembled WGS sequence"/>
</dbReference>
<reference evidence="1" key="1">
    <citation type="submission" date="2020-08" db="EMBL/GenBank/DDBJ databases">
        <title>Genome public.</title>
        <authorList>
            <person name="Liu C."/>
            <person name="Sun Q."/>
        </authorList>
    </citation>
    <scope>NUCLEOTIDE SEQUENCE</scope>
    <source>
        <strain evidence="1">NSJ-55</strain>
    </source>
</reference>
<evidence type="ECO:0000313" key="1">
    <source>
        <dbReference type="EMBL" id="MBC5688168.1"/>
    </source>
</evidence>
<accession>A0A923LG86</accession>
<sequence>MTVKELYELCKKEIEEGKENNDIVLCVNSDEFHTLEHGFSSPVYNDSAIYDFLEEWEAQEDNISVLN</sequence>
<keyword evidence="2" id="KW-1185">Reference proteome</keyword>
<proteinExistence type="predicted"/>
<comment type="caution">
    <text evidence="1">The sequence shown here is derived from an EMBL/GenBank/DDBJ whole genome shotgun (WGS) entry which is preliminary data.</text>
</comment>
<dbReference type="RefSeq" id="WP_186874802.1">
    <property type="nucleotide sequence ID" value="NZ_JACOPF010000001.1"/>
</dbReference>
<gene>
    <name evidence="1" type="ORF">H8S37_04370</name>
</gene>
<evidence type="ECO:0000313" key="2">
    <source>
        <dbReference type="Proteomes" id="UP000652477"/>
    </source>
</evidence>
<dbReference type="EMBL" id="JACOPF010000001">
    <property type="protein sequence ID" value="MBC5688168.1"/>
    <property type="molecule type" value="Genomic_DNA"/>
</dbReference>
<name>A0A923LG86_9FIRM</name>
<dbReference type="AlphaFoldDB" id="A0A923LG86"/>
<protein>
    <submittedName>
        <fullName evidence="1">Uncharacterized protein</fullName>
    </submittedName>
</protein>
<organism evidence="1 2">
    <name type="scientific">Mediterraneibacter hominis</name>
    <dbReference type="NCBI Taxonomy" id="2763054"/>
    <lineage>
        <taxon>Bacteria</taxon>
        <taxon>Bacillati</taxon>
        <taxon>Bacillota</taxon>
        <taxon>Clostridia</taxon>
        <taxon>Lachnospirales</taxon>
        <taxon>Lachnospiraceae</taxon>
        <taxon>Mediterraneibacter</taxon>
    </lineage>
</organism>